<organism evidence="1 2">
    <name type="scientific">Meganyctiphanes norvegica</name>
    <name type="common">Northern krill</name>
    <name type="synonym">Thysanopoda norvegica</name>
    <dbReference type="NCBI Taxonomy" id="48144"/>
    <lineage>
        <taxon>Eukaryota</taxon>
        <taxon>Metazoa</taxon>
        <taxon>Ecdysozoa</taxon>
        <taxon>Arthropoda</taxon>
        <taxon>Crustacea</taxon>
        <taxon>Multicrustacea</taxon>
        <taxon>Malacostraca</taxon>
        <taxon>Eumalacostraca</taxon>
        <taxon>Eucarida</taxon>
        <taxon>Euphausiacea</taxon>
        <taxon>Euphausiidae</taxon>
        <taxon>Meganyctiphanes</taxon>
    </lineage>
</organism>
<proteinExistence type="predicted"/>
<dbReference type="Proteomes" id="UP001497623">
    <property type="component" value="Unassembled WGS sequence"/>
</dbReference>
<sequence length="174" mass="19278">VSLVHIFRGVSPPVGLKIKFAGLMGRRSQLPLTRIKFAGLMGRRSQLPLTRRVSLVHIFRGVSPPVGLKIKFAGLMGRRSQLPLTRIKFAGLMGRRSQLPLTRRVSLVHIFRGVSSPVGLKIKFAGLMGRRSQLPLTRIKFAGLMGRRSQLPLTRRVSLVHIFRGGSPDWSVGS</sequence>
<gene>
    <name evidence="1" type="ORF">MNOR_LOCUS20374</name>
</gene>
<comment type="caution">
    <text evidence="1">The sequence shown here is derived from an EMBL/GenBank/DDBJ whole genome shotgun (WGS) entry which is preliminary data.</text>
</comment>
<accession>A0AAV2R8M8</accession>
<dbReference type="EMBL" id="CAXKWB010015715">
    <property type="protein sequence ID" value="CAL4114231.1"/>
    <property type="molecule type" value="Genomic_DNA"/>
</dbReference>
<feature type="non-terminal residue" evidence="1">
    <location>
        <position position="1"/>
    </location>
</feature>
<name>A0AAV2R8M8_MEGNR</name>
<evidence type="ECO:0000313" key="2">
    <source>
        <dbReference type="Proteomes" id="UP001497623"/>
    </source>
</evidence>
<reference evidence="1 2" key="1">
    <citation type="submission" date="2024-05" db="EMBL/GenBank/DDBJ databases">
        <authorList>
            <person name="Wallberg A."/>
        </authorList>
    </citation>
    <scope>NUCLEOTIDE SEQUENCE [LARGE SCALE GENOMIC DNA]</scope>
</reference>
<protein>
    <submittedName>
        <fullName evidence="1">Uncharacterized protein</fullName>
    </submittedName>
</protein>
<keyword evidence="2" id="KW-1185">Reference proteome</keyword>
<dbReference type="AlphaFoldDB" id="A0AAV2R8M8"/>
<evidence type="ECO:0000313" key="1">
    <source>
        <dbReference type="EMBL" id="CAL4114231.1"/>
    </source>
</evidence>